<evidence type="ECO:0000313" key="3">
    <source>
        <dbReference type="Proteomes" id="UP000789508"/>
    </source>
</evidence>
<gene>
    <name evidence="2" type="ORF">ALEPTO_LOCUS840</name>
</gene>
<proteinExistence type="predicted"/>
<dbReference type="AlphaFoldDB" id="A0A9N8VED6"/>
<comment type="caution">
    <text evidence="2">The sequence shown here is derived from an EMBL/GenBank/DDBJ whole genome shotgun (WGS) entry which is preliminary data.</text>
</comment>
<accession>A0A9N8VED6</accession>
<organism evidence="2 3">
    <name type="scientific">Ambispora leptoticha</name>
    <dbReference type="NCBI Taxonomy" id="144679"/>
    <lineage>
        <taxon>Eukaryota</taxon>
        <taxon>Fungi</taxon>
        <taxon>Fungi incertae sedis</taxon>
        <taxon>Mucoromycota</taxon>
        <taxon>Glomeromycotina</taxon>
        <taxon>Glomeromycetes</taxon>
        <taxon>Archaeosporales</taxon>
        <taxon>Ambisporaceae</taxon>
        <taxon>Ambispora</taxon>
    </lineage>
</organism>
<feature type="region of interest" description="Disordered" evidence="1">
    <location>
        <begin position="311"/>
        <end position="339"/>
    </location>
</feature>
<feature type="region of interest" description="Disordered" evidence="1">
    <location>
        <begin position="374"/>
        <end position="418"/>
    </location>
</feature>
<evidence type="ECO:0000256" key="1">
    <source>
        <dbReference type="SAM" id="MobiDB-lite"/>
    </source>
</evidence>
<feature type="compositionally biased region" description="Low complexity" evidence="1">
    <location>
        <begin position="374"/>
        <end position="387"/>
    </location>
</feature>
<protein>
    <submittedName>
        <fullName evidence="2">6094_t:CDS:1</fullName>
    </submittedName>
</protein>
<dbReference type="OrthoDB" id="10421029at2759"/>
<evidence type="ECO:0000313" key="2">
    <source>
        <dbReference type="EMBL" id="CAG8448338.1"/>
    </source>
</evidence>
<sequence length="418" mass="47175">MSKYINNNSNASTSYNSIYNVRERFQRMTGKFEASETAIDDGVSNIAGINRGGSVNETEEHHVGSYEITFSSNSKFINYREHPKQSHLITPERSQTRSIKLSVEKCEKTEDNQIKKKPYTRCILSTPYPLGKTENFVYETPIIPTSPAQKSAIPPNVMIPPGKSLDSFLPLARDPLNSPMPKPNPIYKQEPFGRSKRASTDIFVPKNTNIDIYTKGVNSLTNGKRTRYMIKSNDAANKVKSNKPITKEHDRSFNSKKFRRTTIEENKKSIICRRYGYGFLGKRNYNSSDESSSDFEVDPSIGRFAQVKVTESNSKIARRNTKPGYYSANFSSDDEEPASKRIRRITRNHKPSGCYTANFSSDGDFDADDEIKSKTNASTSKTSSSRSIAFGGLLPQNQIPHRHYNKTFGTSIFSPRKP</sequence>
<name>A0A9N8VED6_9GLOM</name>
<dbReference type="Proteomes" id="UP000789508">
    <property type="component" value="Unassembled WGS sequence"/>
</dbReference>
<reference evidence="2" key="1">
    <citation type="submission" date="2021-06" db="EMBL/GenBank/DDBJ databases">
        <authorList>
            <person name="Kallberg Y."/>
            <person name="Tangrot J."/>
            <person name="Rosling A."/>
        </authorList>
    </citation>
    <scope>NUCLEOTIDE SEQUENCE</scope>
    <source>
        <strain evidence="2">FL130A</strain>
    </source>
</reference>
<dbReference type="EMBL" id="CAJVPS010000073">
    <property type="protein sequence ID" value="CAG8448338.1"/>
    <property type="molecule type" value="Genomic_DNA"/>
</dbReference>
<keyword evidence="3" id="KW-1185">Reference proteome</keyword>
<feature type="compositionally biased region" description="Polar residues" evidence="1">
    <location>
        <begin position="407"/>
        <end position="418"/>
    </location>
</feature>